<evidence type="ECO:0008006" key="3">
    <source>
        <dbReference type="Google" id="ProtNLM"/>
    </source>
</evidence>
<evidence type="ECO:0000313" key="2">
    <source>
        <dbReference type="Proteomes" id="UP000315577"/>
    </source>
</evidence>
<accession>A0ABY3DFM9</accession>
<protein>
    <recommendedName>
        <fullName evidence="3">Secreted protein</fullName>
    </recommendedName>
</protein>
<comment type="caution">
    <text evidence="1">The sequence shown here is derived from an EMBL/GenBank/DDBJ whole genome shotgun (WGS) entry which is preliminary data.</text>
</comment>
<evidence type="ECO:0000313" key="1">
    <source>
        <dbReference type="EMBL" id="TSE19364.1"/>
    </source>
</evidence>
<proteinExistence type="predicted"/>
<organism evidence="1 2">
    <name type="scientific">Tepidimonas ignava</name>
    <dbReference type="NCBI Taxonomy" id="114249"/>
    <lineage>
        <taxon>Bacteria</taxon>
        <taxon>Pseudomonadati</taxon>
        <taxon>Pseudomonadota</taxon>
        <taxon>Betaproteobacteria</taxon>
        <taxon>Burkholderiales</taxon>
        <taxon>Tepidimonas</taxon>
    </lineage>
</organism>
<name>A0ABY3DFM9_9BURK</name>
<sequence>MVIRTLAALVPSMVAVTVQALQDLDGAIRKYPVAQSVWLFVVRHATLRDVSTMRRVSELLVAPKWRRELLSVIPLAIRF</sequence>
<keyword evidence="2" id="KW-1185">Reference proteome</keyword>
<reference evidence="1 2" key="1">
    <citation type="submission" date="2019-07" db="EMBL/GenBank/DDBJ databases">
        <title>Tepidimonas ignava SPS-1037 draft genome.</title>
        <authorList>
            <person name="Da Costa M.S."/>
            <person name="Froufe H.J.C."/>
            <person name="Egas C."/>
            <person name="Albuquerque L."/>
        </authorList>
    </citation>
    <scope>NUCLEOTIDE SEQUENCE [LARGE SCALE GENOMIC DNA]</scope>
    <source>
        <strain evidence="1 2">SPS-1037</strain>
    </source>
</reference>
<dbReference type="Proteomes" id="UP000315577">
    <property type="component" value="Unassembled WGS sequence"/>
</dbReference>
<dbReference type="EMBL" id="VJNC01000017">
    <property type="protein sequence ID" value="TSE19364.1"/>
    <property type="molecule type" value="Genomic_DNA"/>
</dbReference>
<gene>
    <name evidence="1" type="ORF">Tigna_02257</name>
</gene>